<sequence>MKKTKILLFAFMLLNLVMAPLVFAAPPPTEVLEFKEKSPLHVIGQVEEDVLLIDETEERGYSSQIRTMQLRIDKIIKKPPNLGRKSGESLNIVYSYVPSWVPMEGGAKMDIVVGDQIEIWLELGDKGWEPSYGGETVNHVKYIEPRKEPIPEPIHKRVKRNIEGNLELVIFGGLVFILLLMVVLQKFFRKN</sequence>
<keyword evidence="4" id="KW-1185">Reference proteome</keyword>
<keyword evidence="1" id="KW-1133">Transmembrane helix</keyword>
<feature type="transmembrane region" description="Helical" evidence="1">
    <location>
        <begin position="168"/>
        <end position="188"/>
    </location>
</feature>
<protein>
    <submittedName>
        <fullName evidence="3">Uncharacterized protein</fullName>
    </submittedName>
</protein>
<keyword evidence="1" id="KW-0472">Membrane</keyword>
<evidence type="ECO:0000256" key="2">
    <source>
        <dbReference type="SAM" id="SignalP"/>
    </source>
</evidence>
<keyword evidence="1" id="KW-0812">Transmembrane</keyword>
<keyword evidence="2" id="KW-0732">Signal</keyword>
<dbReference type="RefSeq" id="WP_230499087.1">
    <property type="nucleotide sequence ID" value="NZ_CAKJTG010000049.1"/>
</dbReference>
<proteinExistence type="predicted"/>
<feature type="chain" id="PRO_5039401513" evidence="2">
    <location>
        <begin position="25"/>
        <end position="191"/>
    </location>
</feature>
<dbReference type="Proteomes" id="UP000789845">
    <property type="component" value="Unassembled WGS sequence"/>
</dbReference>
<organism evidence="3 4">
    <name type="scientific">Pseudoneobacillus rhizosphaerae</name>
    <dbReference type="NCBI Taxonomy" id="2880968"/>
    <lineage>
        <taxon>Bacteria</taxon>
        <taxon>Bacillati</taxon>
        <taxon>Bacillota</taxon>
        <taxon>Bacilli</taxon>
        <taxon>Bacillales</taxon>
        <taxon>Bacillaceae</taxon>
        <taxon>Pseudoneobacillus</taxon>
    </lineage>
</organism>
<name>A0A9C7GE28_9BACI</name>
<evidence type="ECO:0000313" key="4">
    <source>
        <dbReference type="Proteomes" id="UP000789845"/>
    </source>
</evidence>
<evidence type="ECO:0000313" key="3">
    <source>
        <dbReference type="EMBL" id="CAG9610729.1"/>
    </source>
</evidence>
<feature type="signal peptide" evidence="2">
    <location>
        <begin position="1"/>
        <end position="24"/>
    </location>
</feature>
<accession>A0A9C7GE28</accession>
<dbReference type="AlphaFoldDB" id="A0A9C7GE28"/>
<comment type="caution">
    <text evidence="3">The sequence shown here is derived from an EMBL/GenBank/DDBJ whole genome shotgun (WGS) entry which is preliminary data.</text>
</comment>
<reference evidence="3" key="1">
    <citation type="submission" date="2021-10" db="EMBL/GenBank/DDBJ databases">
        <authorList>
            <person name="Criscuolo A."/>
        </authorList>
    </citation>
    <scope>NUCLEOTIDE SEQUENCE</scope>
    <source>
        <strain evidence="3">CIP111885</strain>
    </source>
</reference>
<gene>
    <name evidence="3" type="ORF">NEOCIP111885_04505</name>
</gene>
<evidence type="ECO:0000256" key="1">
    <source>
        <dbReference type="SAM" id="Phobius"/>
    </source>
</evidence>
<dbReference type="EMBL" id="CAKJTG010000049">
    <property type="protein sequence ID" value="CAG9610729.1"/>
    <property type="molecule type" value="Genomic_DNA"/>
</dbReference>